<dbReference type="InParanoid" id="G3IIE2"/>
<name>G3IIE2_CRIGR</name>
<evidence type="ECO:0000313" key="2">
    <source>
        <dbReference type="Proteomes" id="UP000001075"/>
    </source>
</evidence>
<reference evidence="2" key="1">
    <citation type="journal article" date="2011" name="Nat. Biotechnol.">
        <title>The genomic sequence of the Chinese hamster ovary (CHO)-K1 cell line.</title>
        <authorList>
            <person name="Xu X."/>
            <person name="Nagarajan H."/>
            <person name="Lewis N.E."/>
            <person name="Pan S."/>
            <person name="Cai Z."/>
            <person name="Liu X."/>
            <person name="Chen W."/>
            <person name="Xie M."/>
            <person name="Wang W."/>
            <person name="Hammond S."/>
            <person name="Andersen M.R."/>
            <person name="Neff N."/>
            <person name="Passarelli B."/>
            <person name="Koh W."/>
            <person name="Fan H.C."/>
            <person name="Wang J."/>
            <person name="Gui Y."/>
            <person name="Lee K.H."/>
            <person name="Betenbaugh M.J."/>
            <person name="Quake S.R."/>
            <person name="Famili I."/>
            <person name="Palsson B.O."/>
            <person name="Wang J."/>
        </authorList>
    </citation>
    <scope>NUCLEOTIDE SEQUENCE [LARGE SCALE GENOMIC DNA]</scope>
    <source>
        <strain evidence="2">CHO K1 cell line</strain>
    </source>
</reference>
<proteinExistence type="predicted"/>
<evidence type="ECO:0000313" key="1">
    <source>
        <dbReference type="EMBL" id="EGW10476.1"/>
    </source>
</evidence>
<dbReference type="EMBL" id="JH002994">
    <property type="protein sequence ID" value="EGW10476.1"/>
    <property type="molecule type" value="Genomic_DNA"/>
</dbReference>
<gene>
    <name evidence="1" type="ORF">I79_023610</name>
</gene>
<organism evidence="1 2">
    <name type="scientific">Cricetulus griseus</name>
    <name type="common">Chinese hamster</name>
    <name type="synonym">Cricetulus barabensis griseus</name>
    <dbReference type="NCBI Taxonomy" id="10029"/>
    <lineage>
        <taxon>Eukaryota</taxon>
        <taxon>Metazoa</taxon>
        <taxon>Chordata</taxon>
        <taxon>Craniata</taxon>
        <taxon>Vertebrata</taxon>
        <taxon>Euteleostomi</taxon>
        <taxon>Mammalia</taxon>
        <taxon>Eutheria</taxon>
        <taxon>Euarchontoglires</taxon>
        <taxon>Glires</taxon>
        <taxon>Rodentia</taxon>
        <taxon>Myomorpha</taxon>
        <taxon>Muroidea</taxon>
        <taxon>Cricetidae</taxon>
        <taxon>Cricetinae</taxon>
        <taxon>Cricetulus</taxon>
    </lineage>
</organism>
<dbReference type="AlphaFoldDB" id="G3IIE2"/>
<protein>
    <submittedName>
        <fullName evidence="1">Uncharacterized protein</fullName>
    </submittedName>
</protein>
<accession>G3IIE2</accession>
<dbReference type="Proteomes" id="UP000001075">
    <property type="component" value="Unassembled WGS sequence"/>
</dbReference>
<sequence>MSHKKPRQSLIALVLPNSPVCPKVQITIPTNFPQVQGLSSKLQDRVEGQSSKVCGQALVVHTFNPSTREAEAGRSQ</sequence>